<dbReference type="Proteomes" id="UP001549321">
    <property type="component" value="Unassembled WGS sequence"/>
</dbReference>
<sequence>MNVISVSVGIAFVLAAMAIVFGSYFLARRLLRVGDEVDRTPDAAASIAVRIAALHGLILALVYAQELDDYKGIRNVLTQEATAVSDVYHDVYRYGGPVVGPVQVTLASYLDTVVNEEWDRLARGEGLSAQAWIDWDKVYGILLDLSPSTDRERYLAGRMRDRITAVAGYRQLREATAVGRFSGLFWAPALIGLALLSVPFYVFRPSRNNVVLLSIFALYSGVILFFIYAFANPFAQPGKLQPAPFQHLLRGDIGQSLPPKG</sequence>
<evidence type="ECO:0000313" key="3">
    <source>
        <dbReference type="Proteomes" id="UP001549321"/>
    </source>
</evidence>
<dbReference type="InterPro" id="IPR025333">
    <property type="entry name" value="DUF4239"/>
</dbReference>
<dbReference type="RefSeq" id="WP_354548131.1">
    <property type="nucleotide sequence ID" value="NZ_JBEPSM010000001.1"/>
</dbReference>
<protein>
    <recommendedName>
        <fullName evidence="4">DUF4239 domain-containing protein</fullName>
    </recommendedName>
</protein>
<accession>A0ABV2QU58</accession>
<proteinExistence type="predicted"/>
<organism evidence="2 3">
    <name type="scientific">Kaistia defluvii</name>
    <dbReference type="NCBI Taxonomy" id="410841"/>
    <lineage>
        <taxon>Bacteria</taxon>
        <taxon>Pseudomonadati</taxon>
        <taxon>Pseudomonadota</taxon>
        <taxon>Alphaproteobacteria</taxon>
        <taxon>Hyphomicrobiales</taxon>
        <taxon>Kaistiaceae</taxon>
        <taxon>Kaistia</taxon>
    </lineage>
</organism>
<feature type="transmembrane region" description="Helical" evidence="1">
    <location>
        <begin position="6"/>
        <end position="27"/>
    </location>
</feature>
<evidence type="ECO:0008006" key="4">
    <source>
        <dbReference type="Google" id="ProtNLM"/>
    </source>
</evidence>
<keyword evidence="1" id="KW-1133">Transmembrane helix</keyword>
<comment type="caution">
    <text evidence="2">The sequence shown here is derived from an EMBL/GenBank/DDBJ whole genome shotgun (WGS) entry which is preliminary data.</text>
</comment>
<keyword evidence="1" id="KW-0812">Transmembrane</keyword>
<evidence type="ECO:0000256" key="1">
    <source>
        <dbReference type="SAM" id="Phobius"/>
    </source>
</evidence>
<dbReference type="EMBL" id="JBEPSM010000001">
    <property type="protein sequence ID" value="MET4632341.1"/>
    <property type="molecule type" value="Genomic_DNA"/>
</dbReference>
<keyword evidence="3" id="KW-1185">Reference proteome</keyword>
<reference evidence="2 3" key="1">
    <citation type="submission" date="2024-06" db="EMBL/GenBank/DDBJ databases">
        <title>Sorghum-associated microbial communities from plants grown in Nebraska, USA.</title>
        <authorList>
            <person name="Schachtman D."/>
        </authorList>
    </citation>
    <scope>NUCLEOTIDE SEQUENCE [LARGE SCALE GENOMIC DNA]</scope>
    <source>
        <strain evidence="2 3">3207</strain>
    </source>
</reference>
<feature type="transmembrane region" description="Helical" evidence="1">
    <location>
        <begin position="183"/>
        <end position="203"/>
    </location>
</feature>
<feature type="transmembrane region" description="Helical" evidence="1">
    <location>
        <begin position="47"/>
        <end position="64"/>
    </location>
</feature>
<name>A0ABV2QU58_9HYPH</name>
<feature type="transmembrane region" description="Helical" evidence="1">
    <location>
        <begin position="210"/>
        <end position="231"/>
    </location>
</feature>
<keyword evidence="1" id="KW-0472">Membrane</keyword>
<gene>
    <name evidence="2" type="ORF">ABIE08_000254</name>
</gene>
<evidence type="ECO:0000313" key="2">
    <source>
        <dbReference type="EMBL" id="MET4632341.1"/>
    </source>
</evidence>
<dbReference type="Pfam" id="PF14023">
    <property type="entry name" value="Bestrophin-like"/>
    <property type="match status" value="1"/>
</dbReference>